<dbReference type="Proteomes" id="UP000187074">
    <property type="component" value="Unassembled WGS sequence"/>
</dbReference>
<dbReference type="InterPro" id="IPR049739">
    <property type="entry name" value="YraL-like"/>
</dbReference>
<evidence type="ECO:0000313" key="1">
    <source>
        <dbReference type="EMBL" id="OME94673.1"/>
    </source>
</evidence>
<dbReference type="PANTHER" id="PTHR37812:SF1">
    <property type="entry name" value="MU-LIKE PROPHAGE FLUMU PROTEIN C"/>
    <property type="match status" value="1"/>
</dbReference>
<dbReference type="PANTHER" id="PTHR37812">
    <property type="entry name" value="MU-LIKE PROPHAGE FLUMU PROTEIN C"/>
    <property type="match status" value="1"/>
</dbReference>
<name>A0A1R1B524_PAELA</name>
<comment type="caution">
    <text evidence="1">The sequence shown here is derived from an EMBL/GenBank/DDBJ whole genome shotgun (WGS) entry which is preliminary data.</text>
</comment>
<dbReference type="NCBIfam" id="NF040785">
    <property type="entry name" value="CD3324_fam"/>
    <property type="match status" value="1"/>
</dbReference>
<accession>A0A1R1B524</accession>
<dbReference type="InterPro" id="IPR009057">
    <property type="entry name" value="Homeodomain-like_sf"/>
</dbReference>
<dbReference type="SUPFAM" id="SSF46689">
    <property type="entry name" value="Homeodomain-like"/>
    <property type="match status" value="1"/>
</dbReference>
<dbReference type="STRING" id="1401.BK123_05995"/>
<organism evidence="1 2">
    <name type="scientific">Paenibacillus lautus</name>
    <name type="common">Bacillus lautus</name>
    <dbReference type="NCBI Taxonomy" id="1401"/>
    <lineage>
        <taxon>Bacteria</taxon>
        <taxon>Bacillati</taxon>
        <taxon>Bacillota</taxon>
        <taxon>Bacilli</taxon>
        <taxon>Bacillales</taxon>
        <taxon>Paenibacillaceae</taxon>
        <taxon>Paenibacillus</taxon>
    </lineage>
</organism>
<evidence type="ECO:0000313" key="2">
    <source>
        <dbReference type="Proteomes" id="UP000187074"/>
    </source>
</evidence>
<gene>
    <name evidence="1" type="ORF">BK123_05995</name>
</gene>
<protein>
    <recommendedName>
        <fullName evidence="3">Mor transcription activator domain-containing protein</fullName>
    </recommendedName>
</protein>
<evidence type="ECO:0008006" key="3">
    <source>
        <dbReference type="Google" id="ProtNLM"/>
    </source>
</evidence>
<proteinExistence type="predicted"/>
<dbReference type="InterPro" id="IPR052411">
    <property type="entry name" value="c-mor_Regulatory_Protein"/>
</dbReference>
<dbReference type="AlphaFoldDB" id="A0A1R1B524"/>
<dbReference type="OrthoDB" id="9800398at2"/>
<dbReference type="EMBL" id="MRTF01000002">
    <property type="protein sequence ID" value="OME94673.1"/>
    <property type="molecule type" value="Genomic_DNA"/>
</dbReference>
<reference evidence="1 2" key="1">
    <citation type="submission" date="2016-11" db="EMBL/GenBank/DDBJ databases">
        <title>Paenibacillus species isolates.</title>
        <authorList>
            <person name="Beno S.M."/>
        </authorList>
    </citation>
    <scope>NUCLEOTIDE SEQUENCE [LARGE SCALE GENOMIC DNA]</scope>
    <source>
        <strain evidence="1 2">FSL F4-0100</strain>
    </source>
</reference>
<dbReference type="RefSeq" id="WP_076321494.1">
    <property type="nucleotide sequence ID" value="NZ_JBCMXI010000013.1"/>
</dbReference>
<sequence length="87" mass="10111">MRYINATVVLPEELVEKLQDYIQGEYLYIPAKKNEHKVWGELSGARKEINKRNNDILNAYLAGASVEELAESFFLSTYAIRKIIYQK</sequence>